<dbReference type="InParanoid" id="K1PBY6"/>
<feature type="region of interest" description="Disordered" evidence="1">
    <location>
        <begin position="526"/>
        <end position="617"/>
    </location>
</feature>
<reference evidence="2" key="1">
    <citation type="journal article" date="2012" name="Nature">
        <title>The oyster genome reveals stress adaptation and complexity of shell formation.</title>
        <authorList>
            <person name="Zhang G."/>
            <person name="Fang X."/>
            <person name="Guo X."/>
            <person name="Li L."/>
            <person name="Luo R."/>
            <person name="Xu F."/>
            <person name="Yang P."/>
            <person name="Zhang L."/>
            <person name="Wang X."/>
            <person name="Qi H."/>
            <person name="Xiong Z."/>
            <person name="Que H."/>
            <person name="Xie Y."/>
            <person name="Holland P.W."/>
            <person name="Paps J."/>
            <person name="Zhu Y."/>
            <person name="Wu F."/>
            <person name="Chen Y."/>
            <person name="Wang J."/>
            <person name="Peng C."/>
            <person name="Meng J."/>
            <person name="Yang L."/>
            <person name="Liu J."/>
            <person name="Wen B."/>
            <person name="Zhang N."/>
            <person name="Huang Z."/>
            <person name="Zhu Q."/>
            <person name="Feng Y."/>
            <person name="Mount A."/>
            <person name="Hedgecock D."/>
            <person name="Xu Z."/>
            <person name="Liu Y."/>
            <person name="Domazet-Loso T."/>
            <person name="Du Y."/>
            <person name="Sun X."/>
            <person name="Zhang S."/>
            <person name="Liu B."/>
            <person name="Cheng P."/>
            <person name="Jiang X."/>
            <person name="Li J."/>
            <person name="Fan D."/>
            <person name="Wang W."/>
            <person name="Fu W."/>
            <person name="Wang T."/>
            <person name="Wang B."/>
            <person name="Zhang J."/>
            <person name="Peng Z."/>
            <person name="Li Y."/>
            <person name="Li N."/>
            <person name="Wang J."/>
            <person name="Chen M."/>
            <person name="He Y."/>
            <person name="Tan F."/>
            <person name="Song X."/>
            <person name="Zheng Q."/>
            <person name="Huang R."/>
            <person name="Yang H."/>
            <person name="Du X."/>
            <person name="Chen L."/>
            <person name="Yang M."/>
            <person name="Gaffney P.M."/>
            <person name="Wang S."/>
            <person name="Luo L."/>
            <person name="She Z."/>
            <person name="Ming Y."/>
            <person name="Huang W."/>
            <person name="Zhang S."/>
            <person name="Huang B."/>
            <person name="Zhang Y."/>
            <person name="Qu T."/>
            <person name="Ni P."/>
            <person name="Miao G."/>
            <person name="Wang J."/>
            <person name="Wang Q."/>
            <person name="Steinberg C.E."/>
            <person name="Wang H."/>
            <person name="Li N."/>
            <person name="Qian L."/>
            <person name="Zhang G."/>
            <person name="Li Y."/>
            <person name="Yang H."/>
            <person name="Liu X."/>
            <person name="Wang J."/>
            <person name="Yin Y."/>
            <person name="Wang J."/>
        </authorList>
    </citation>
    <scope>NUCLEOTIDE SEQUENCE [LARGE SCALE GENOMIC DNA]</scope>
    <source>
        <strain evidence="2">05x7-T-G4-1.051#20</strain>
    </source>
</reference>
<feature type="region of interest" description="Disordered" evidence="1">
    <location>
        <begin position="622"/>
        <end position="641"/>
    </location>
</feature>
<accession>K1PBY6</accession>
<evidence type="ECO:0000256" key="1">
    <source>
        <dbReference type="SAM" id="MobiDB-lite"/>
    </source>
</evidence>
<feature type="compositionally biased region" description="Basic and acidic residues" evidence="1">
    <location>
        <begin position="78"/>
        <end position="87"/>
    </location>
</feature>
<feature type="compositionally biased region" description="Basic and acidic residues" evidence="1">
    <location>
        <begin position="280"/>
        <end position="301"/>
    </location>
</feature>
<feature type="region of interest" description="Disordered" evidence="1">
    <location>
        <begin position="368"/>
        <end position="403"/>
    </location>
</feature>
<feature type="compositionally biased region" description="Basic and acidic residues" evidence="1">
    <location>
        <begin position="377"/>
        <end position="387"/>
    </location>
</feature>
<dbReference type="HOGENOM" id="CLU_427146_0_0_1"/>
<feature type="compositionally biased region" description="Basic and acidic residues" evidence="1">
    <location>
        <begin position="186"/>
        <end position="210"/>
    </location>
</feature>
<feature type="compositionally biased region" description="Polar residues" evidence="1">
    <location>
        <begin position="589"/>
        <end position="599"/>
    </location>
</feature>
<feature type="region of interest" description="Disordered" evidence="1">
    <location>
        <begin position="186"/>
        <end position="331"/>
    </location>
</feature>
<feature type="compositionally biased region" description="Basic and acidic residues" evidence="1">
    <location>
        <begin position="539"/>
        <end position="588"/>
    </location>
</feature>
<dbReference type="EMBL" id="JH817900">
    <property type="protein sequence ID" value="EKC18993.1"/>
    <property type="molecule type" value="Genomic_DNA"/>
</dbReference>
<evidence type="ECO:0000313" key="2">
    <source>
        <dbReference type="EMBL" id="EKC18993.1"/>
    </source>
</evidence>
<name>K1PBY6_MAGGI</name>
<protein>
    <submittedName>
        <fullName evidence="2">Uncharacterized protein</fullName>
    </submittedName>
</protein>
<feature type="compositionally biased region" description="Polar residues" evidence="1">
    <location>
        <begin position="303"/>
        <end position="313"/>
    </location>
</feature>
<feature type="region of interest" description="Disordered" evidence="1">
    <location>
        <begin position="69"/>
        <end position="88"/>
    </location>
</feature>
<dbReference type="AlphaFoldDB" id="K1PBY6"/>
<organism evidence="2">
    <name type="scientific">Magallana gigas</name>
    <name type="common">Pacific oyster</name>
    <name type="synonym">Crassostrea gigas</name>
    <dbReference type="NCBI Taxonomy" id="29159"/>
    <lineage>
        <taxon>Eukaryota</taxon>
        <taxon>Metazoa</taxon>
        <taxon>Spiralia</taxon>
        <taxon>Lophotrochozoa</taxon>
        <taxon>Mollusca</taxon>
        <taxon>Bivalvia</taxon>
        <taxon>Autobranchia</taxon>
        <taxon>Pteriomorphia</taxon>
        <taxon>Ostreida</taxon>
        <taxon>Ostreoidea</taxon>
        <taxon>Ostreidae</taxon>
        <taxon>Magallana</taxon>
    </lineage>
</organism>
<feature type="compositionally biased region" description="Basic and acidic residues" evidence="1">
    <location>
        <begin position="234"/>
        <end position="273"/>
    </location>
</feature>
<gene>
    <name evidence="2" type="ORF">CGI_10010156</name>
</gene>
<sequence>MESKSDLGNGPVINMERVPIIEGQKIHRSDDKRTNGIGNGEIQSRIKNIPVLEERRLLALERHIKRKRRRRPYVKKMKSSDKTEHQLGKTMAEVPDDPVAFGYKDKRIHVSNGEGKKDCILNKIVGNQTDPQSKNELIKNFEAQSTKKEVGKDNELSLQFDKLVKYLLDGVKKDILNIVEDELNKQSKEVEEEGQIKKDEGAGMEVKQENEENLTAVKEVNTSPPKDALMEVNRVNDKNLKKEKENLQNEGHIKCSERAKDPKIQTDDIRDENTGQSSSKPKELKQKDSESEAIKSNELVKDGSNNEQTNVNIRNKEGPVTNGQKIQCSDKRANGIGNGEIQRRVRNVPVLEERRLLALERHVKRKRRRRSYVKKMKSSERTEHLDRTMGAPNGNMSDDPGAIDFKDERIQVSKGEGREDCNLNKIESTMMAALEKYEGNQTDLQRKYEMIEDFEVQSTKMEIGDDKKQDVQFDKLVEYLLTRVKSEILVKVEDELKNQSDVNQLKVETQIKKDDVNCMEVKREEEEFTHMTDVNTTPPKDDGIEAKHVNDVQLKEDKENFPEEGQKDLEKAKDTENKIDDIGEEKAEQSFNTLNTGSKESAPKYPELETVKSNQLIKQEVDEEKTGFDTGNKVPFHVKLR</sequence>
<proteinExistence type="predicted"/>